<dbReference type="Proteomes" id="UP000007059">
    <property type="component" value="Chromosome"/>
</dbReference>
<reference evidence="1 2" key="1">
    <citation type="submission" date="2010-03" db="EMBL/GenBank/DDBJ databases">
        <title>The genome sequence of Faecalibacterium prausnitzii SL3/3.</title>
        <authorList>
            <consortium name="metaHIT consortium -- http://www.metahit.eu/"/>
            <person name="Pajon A."/>
            <person name="Turner K."/>
            <person name="Parkhill J."/>
            <person name="Duncan S."/>
            <person name="Flint H."/>
        </authorList>
    </citation>
    <scope>NUCLEOTIDE SEQUENCE [LARGE SCALE GENOMIC DNA]</scope>
    <source>
        <strain evidence="1 2">SL3/3</strain>
    </source>
</reference>
<accession>D4KBD8</accession>
<evidence type="ECO:0000313" key="2">
    <source>
        <dbReference type="Proteomes" id="UP000007059"/>
    </source>
</evidence>
<dbReference type="AlphaFoldDB" id="D4KBD8"/>
<proteinExistence type="predicted"/>
<sequence length="57" mass="6463">MVDLKHSWKSIQVVLGRKGVVDGKIDPEFRKESIVLLCESKVVSQEATEYESNVQMV</sequence>
<gene>
    <name evidence="1" type="ORF">FPR_19270</name>
</gene>
<name>D4KBD8_9FIRM</name>
<dbReference type="PATRIC" id="fig|657322.3.peg.1838"/>
<dbReference type="EMBL" id="FP929046">
    <property type="protein sequence ID" value="CBL02151.1"/>
    <property type="molecule type" value="Genomic_DNA"/>
</dbReference>
<dbReference type="HOGENOM" id="CLU_2990050_0_0_9"/>
<evidence type="ECO:0000313" key="1">
    <source>
        <dbReference type="EMBL" id="CBL02151.1"/>
    </source>
</evidence>
<organism evidence="1 2">
    <name type="scientific">Faecalibacterium prausnitzii SL3/3</name>
    <dbReference type="NCBI Taxonomy" id="657322"/>
    <lineage>
        <taxon>Bacteria</taxon>
        <taxon>Bacillati</taxon>
        <taxon>Bacillota</taxon>
        <taxon>Clostridia</taxon>
        <taxon>Eubacteriales</taxon>
        <taxon>Oscillospiraceae</taxon>
        <taxon>Faecalibacterium</taxon>
    </lineage>
</organism>
<protein>
    <submittedName>
        <fullName evidence="1">Uncharacterized protein</fullName>
    </submittedName>
</protein>
<dbReference type="RefSeq" id="WP_015537720.1">
    <property type="nucleotide sequence ID" value="NC_021020.1"/>
</dbReference>
<dbReference type="KEGG" id="fpa:FPR_19270"/>
<reference evidence="1 2" key="2">
    <citation type="submission" date="2010-03" db="EMBL/GenBank/DDBJ databases">
        <authorList>
            <person name="Pajon A."/>
        </authorList>
    </citation>
    <scope>NUCLEOTIDE SEQUENCE [LARGE SCALE GENOMIC DNA]</scope>
    <source>
        <strain evidence="1 2">SL3/3</strain>
    </source>
</reference>